<evidence type="ECO:0000259" key="3">
    <source>
        <dbReference type="PROSITE" id="PS51272"/>
    </source>
</evidence>
<feature type="compositionally biased region" description="Low complexity" evidence="1">
    <location>
        <begin position="474"/>
        <end position="511"/>
    </location>
</feature>
<keyword evidence="2" id="KW-0732">Signal</keyword>
<proteinExistence type="predicted"/>
<evidence type="ECO:0000313" key="4">
    <source>
        <dbReference type="EMBL" id="SYX87526.1"/>
    </source>
</evidence>
<gene>
    <name evidence="4" type="ORF">PBLR_15956</name>
</gene>
<dbReference type="AlphaFoldDB" id="A0A383RMK3"/>
<feature type="signal peptide" evidence="2">
    <location>
        <begin position="1"/>
        <end position="30"/>
    </location>
</feature>
<reference evidence="5" key="1">
    <citation type="submission" date="2018-08" db="EMBL/GenBank/DDBJ databases">
        <authorList>
            <person name="Chevrot R."/>
        </authorList>
    </citation>
    <scope>NUCLEOTIDE SEQUENCE [LARGE SCALE GENOMIC DNA]</scope>
</reference>
<dbReference type="Pfam" id="PF00395">
    <property type="entry name" value="SLH"/>
    <property type="match status" value="3"/>
</dbReference>
<feature type="domain" description="SLH" evidence="3">
    <location>
        <begin position="168"/>
        <end position="231"/>
    </location>
</feature>
<protein>
    <recommendedName>
        <fullName evidence="3">SLH domain-containing protein</fullName>
    </recommendedName>
</protein>
<dbReference type="PANTHER" id="PTHR43308:SF5">
    <property type="entry name" value="S-LAYER PROTEIN _ PEPTIDOGLYCAN ENDO-BETA-N-ACETYLGLUCOSAMINIDASE"/>
    <property type="match status" value="1"/>
</dbReference>
<dbReference type="InterPro" id="IPR051465">
    <property type="entry name" value="Cell_Envelope_Struct_Comp"/>
</dbReference>
<name>A0A383RMK3_PAEAL</name>
<dbReference type="PROSITE" id="PS51272">
    <property type="entry name" value="SLH"/>
    <property type="match status" value="3"/>
</dbReference>
<evidence type="ECO:0000256" key="1">
    <source>
        <dbReference type="SAM" id="MobiDB-lite"/>
    </source>
</evidence>
<feature type="compositionally biased region" description="Gly residues" evidence="1">
    <location>
        <begin position="513"/>
        <end position="539"/>
    </location>
</feature>
<evidence type="ECO:0000256" key="2">
    <source>
        <dbReference type="SAM" id="SignalP"/>
    </source>
</evidence>
<dbReference type="PANTHER" id="PTHR43308">
    <property type="entry name" value="OUTER MEMBRANE PROTEIN ALPHA-RELATED"/>
    <property type="match status" value="1"/>
</dbReference>
<dbReference type="EMBL" id="LS992241">
    <property type="protein sequence ID" value="SYX87526.1"/>
    <property type="molecule type" value="Genomic_DNA"/>
</dbReference>
<organism evidence="4 5">
    <name type="scientific">Paenibacillus alvei</name>
    <name type="common">Bacillus alvei</name>
    <dbReference type="NCBI Taxonomy" id="44250"/>
    <lineage>
        <taxon>Bacteria</taxon>
        <taxon>Bacillati</taxon>
        <taxon>Bacillota</taxon>
        <taxon>Bacilli</taxon>
        <taxon>Bacillales</taxon>
        <taxon>Paenibacillaceae</taxon>
        <taxon>Paenibacillus</taxon>
    </lineage>
</organism>
<feature type="domain" description="SLH" evidence="3">
    <location>
        <begin position="48"/>
        <end position="111"/>
    </location>
</feature>
<evidence type="ECO:0000313" key="5">
    <source>
        <dbReference type="Proteomes" id="UP000304148"/>
    </source>
</evidence>
<dbReference type="Proteomes" id="UP000304148">
    <property type="component" value="Chromosome"/>
</dbReference>
<accession>A0A383RMK3</accession>
<dbReference type="InterPro" id="IPR001119">
    <property type="entry name" value="SLH_dom"/>
</dbReference>
<feature type="region of interest" description="Disordered" evidence="1">
    <location>
        <begin position="468"/>
        <end position="542"/>
    </location>
</feature>
<feature type="chain" id="PRO_5016764855" description="SLH domain-containing protein" evidence="2">
    <location>
        <begin position="31"/>
        <end position="840"/>
    </location>
</feature>
<feature type="domain" description="SLH" evidence="3">
    <location>
        <begin position="112"/>
        <end position="166"/>
    </location>
</feature>
<sequence>MEKLKDNWRTWLSSLLVSGLLFSMAVPAHAAANDAKVSGKPVVVQENKSKVSYTDMSGHWAQQAAIKWSERGVAQGNEGHSFAPNRMVTRAEWAVLLGRMFQPQQGSSSGFTDVAEEKWYAQDIASVVKAGYMKGVDQEHFNPQETLTRQEAAFSLNTILKLTSSADATAWKDNKHIASWAQVAVAAMTEQGLMKGYANGSFQPKQGITRAEAITLLDRAFDAYGTWMDTEGVYGPATGEQQVKGTLFINAAGVTLQNTVIDGDLIIGKHVGEGDVHLNNVKVKGHTYVYGGGDHSIHMDNTIMVNVTLDKRTGGIRLVAQGNSTIQEIVVQSPARIEASKGVDVSKIRLAEQLPAKSEISLNGYFNTVDVEAYSINVHVPEGAIKELNVGKNAEGTTIDATAKADIVSLVMQAATKVVGDAVVQQAIVNAEGVSFHKAPSKLTVGSNVASDVLVSIDGKDKKASEAAVNASDSTGIGTNVNSSNSGSSSSGSNNISSSGNGTGNTGSEEGNSGHGGNGNHDGNGSNNGGSNGGNGSGQGSKITLRDTAVTVGEAVYVTSPREGTAYLVPHKIDLSKLDLVKVAVESGIGKKAEVTAGQPTGIATDGLRFDTYFVAVFDNEGQPIGNSKVTVLEDASKPLMHREFGHHQADESGRESFTFAFNRKIQPASGVSLHSSVLIATYGDVFKPLSPNDEVYIKDNYVFIKPEKAYLGESFDFKLAAGTVETVDTQERNREVAFSGFKHYMKLEVADSASSVIVKAGAPISFKVSRETTVYLVTRNMVGSRDEFERQVQNGWASKRAVGTDEVGRMVQITTQGLAPGKYRLDPFGGNIVTVEITD</sequence>